<organism evidence="1 2">
    <name type="scientific">Paenibacillus nasutitermitis</name>
    <dbReference type="NCBI Taxonomy" id="1652958"/>
    <lineage>
        <taxon>Bacteria</taxon>
        <taxon>Bacillati</taxon>
        <taxon>Bacillota</taxon>
        <taxon>Bacilli</taxon>
        <taxon>Bacillales</taxon>
        <taxon>Paenibacillaceae</taxon>
        <taxon>Paenibacillus</taxon>
    </lineage>
</organism>
<sequence>MGKYHLHVQQSWWAMSGLGVNGKEWSTEERFEKIAEAGSGCHSIA</sequence>
<dbReference type="Proteomes" id="UP000612456">
    <property type="component" value="Unassembled WGS sequence"/>
</dbReference>
<comment type="caution">
    <text evidence="1">The sequence shown here is derived from an EMBL/GenBank/DDBJ whole genome shotgun (WGS) entry which is preliminary data.</text>
</comment>
<reference evidence="1" key="1">
    <citation type="journal article" date="2014" name="Int. J. Syst. Evol. Microbiol.">
        <title>Complete genome sequence of Corynebacterium casei LMG S-19264T (=DSM 44701T), isolated from a smear-ripened cheese.</title>
        <authorList>
            <consortium name="US DOE Joint Genome Institute (JGI-PGF)"/>
            <person name="Walter F."/>
            <person name="Albersmeier A."/>
            <person name="Kalinowski J."/>
            <person name="Ruckert C."/>
        </authorList>
    </citation>
    <scope>NUCLEOTIDE SEQUENCE</scope>
    <source>
        <strain evidence="1">CGMCC 1.15178</strain>
    </source>
</reference>
<dbReference type="EMBL" id="BMHP01000003">
    <property type="protein sequence ID" value="GGD80222.1"/>
    <property type="molecule type" value="Genomic_DNA"/>
</dbReference>
<evidence type="ECO:0000313" key="2">
    <source>
        <dbReference type="Proteomes" id="UP000612456"/>
    </source>
</evidence>
<gene>
    <name evidence="1" type="ORF">GCM10010911_42910</name>
</gene>
<proteinExistence type="predicted"/>
<keyword evidence="2" id="KW-1185">Reference proteome</keyword>
<reference evidence="1" key="2">
    <citation type="submission" date="2020-09" db="EMBL/GenBank/DDBJ databases">
        <authorList>
            <person name="Sun Q."/>
            <person name="Zhou Y."/>
        </authorList>
    </citation>
    <scope>NUCLEOTIDE SEQUENCE</scope>
    <source>
        <strain evidence="1">CGMCC 1.15178</strain>
    </source>
</reference>
<dbReference type="RefSeq" id="WP_188994755.1">
    <property type="nucleotide sequence ID" value="NZ_BMHP01000003.1"/>
</dbReference>
<accession>A0A917DXR3</accession>
<evidence type="ECO:0000313" key="1">
    <source>
        <dbReference type="EMBL" id="GGD80222.1"/>
    </source>
</evidence>
<name>A0A917DXR3_9BACL</name>
<dbReference type="AlphaFoldDB" id="A0A917DXR3"/>
<protein>
    <submittedName>
        <fullName evidence="1">Uncharacterized protein</fullName>
    </submittedName>
</protein>